<dbReference type="RefSeq" id="XP_022478346.1">
    <property type="nucleotide sequence ID" value="XM_022615168.1"/>
</dbReference>
<protein>
    <recommendedName>
        <fullName evidence="4">Small secreted protein</fullName>
    </recommendedName>
</protein>
<gene>
    <name evidence="2" type="ORF">CORC01_03519</name>
</gene>
<dbReference type="OrthoDB" id="160054at2759"/>
<evidence type="ECO:0000256" key="1">
    <source>
        <dbReference type="SAM" id="SignalP"/>
    </source>
</evidence>
<evidence type="ECO:0000313" key="2">
    <source>
        <dbReference type="EMBL" id="OHF01204.1"/>
    </source>
</evidence>
<reference evidence="2 3" key="1">
    <citation type="submission" date="2016-09" db="EMBL/GenBank/DDBJ databases">
        <authorList>
            <person name="Capua I."/>
            <person name="De Benedictis P."/>
            <person name="Joannis T."/>
            <person name="Lombin L.H."/>
            <person name="Cattoli G."/>
        </authorList>
    </citation>
    <scope>NUCLEOTIDE SEQUENCE [LARGE SCALE GENOMIC DNA]</scope>
    <source>
        <strain evidence="2 3">IMI 309357</strain>
    </source>
</reference>
<sequence>MQLSALFLLAPALVQATLNKSTSNTKGKCPKSYNCSPTITTKTDIQAAECAFNTRTHKTQTFAVFKTNHAEDSSHGAPYGPCSAYTCESPTDAEMIDDADCWTFFWSGHGESNGAGLDCIKDPKTGVCGCENSDGNFIPGRSDCK</sequence>
<dbReference type="GeneID" id="34556678"/>
<name>A0A1G4BIF9_9PEZI</name>
<dbReference type="AlphaFoldDB" id="A0A1G4BIF9"/>
<dbReference type="PANTHER" id="PTHR35396">
    <property type="entry name" value="SMALL SECRETED PROTEIN"/>
    <property type="match status" value="1"/>
</dbReference>
<accession>A0A1G4BIF9</accession>
<evidence type="ECO:0008006" key="4">
    <source>
        <dbReference type="Google" id="ProtNLM"/>
    </source>
</evidence>
<feature type="signal peptide" evidence="1">
    <location>
        <begin position="1"/>
        <end position="16"/>
    </location>
</feature>
<comment type="caution">
    <text evidence="2">The sequence shown here is derived from an EMBL/GenBank/DDBJ whole genome shotgun (WGS) entry which is preliminary data.</text>
</comment>
<keyword evidence="1" id="KW-0732">Signal</keyword>
<dbReference type="PANTHER" id="PTHR35396:SF1">
    <property type="entry name" value="SMALL SECRETED PROTEIN"/>
    <property type="match status" value="1"/>
</dbReference>
<feature type="chain" id="PRO_5009602923" description="Small secreted protein" evidence="1">
    <location>
        <begin position="17"/>
        <end position="145"/>
    </location>
</feature>
<dbReference type="Proteomes" id="UP000176998">
    <property type="component" value="Unassembled WGS sequence"/>
</dbReference>
<keyword evidence="3" id="KW-1185">Reference proteome</keyword>
<proteinExistence type="predicted"/>
<organism evidence="2 3">
    <name type="scientific">Colletotrichum orchidophilum</name>
    <dbReference type="NCBI Taxonomy" id="1209926"/>
    <lineage>
        <taxon>Eukaryota</taxon>
        <taxon>Fungi</taxon>
        <taxon>Dikarya</taxon>
        <taxon>Ascomycota</taxon>
        <taxon>Pezizomycotina</taxon>
        <taxon>Sordariomycetes</taxon>
        <taxon>Hypocreomycetidae</taxon>
        <taxon>Glomerellales</taxon>
        <taxon>Glomerellaceae</taxon>
        <taxon>Colletotrichum</taxon>
    </lineage>
</organism>
<evidence type="ECO:0000313" key="3">
    <source>
        <dbReference type="Proteomes" id="UP000176998"/>
    </source>
</evidence>
<dbReference type="EMBL" id="MJBS01000021">
    <property type="protein sequence ID" value="OHF01204.1"/>
    <property type="molecule type" value="Genomic_DNA"/>
</dbReference>